<evidence type="ECO:0000259" key="3">
    <source>
        <dbReference type="Pfam" id="PF13976"/>
    </source>
</evidence>
<gene>
    <name evidence="4" type="ORF">Tci_044286</name>
</gene>
<dbReference type="InterPro" id="IPR025724">
    <property type="entry name" value="GAG-pre-integrase_dom"/>
</dbReference>
<dbReference type="AlphaFoldDB" id="A0A6L2MEJ7"/>
<dbReference type="EMBL" id="BKCJ010006466">
    <property type="protein sequence ID" value="GEU72308.1"/>
    <property type="molecule type" value="Genomic_DNA"/>
</dbReference>
<evidence type="ECO:0000256" key="2">
    <source>
        <dbReference type="SAM" id="MobiDB-lite"/>
    </source>
</evidence>
<dbReference type="Pfam" id="PF13976">
    <property type="entry name" value="gag_pre-integrs"/>
    <property type="match status" value="1"/>
</dbReference>
<evidence type="ECO:0000256" key="1">
    <source>
        <dbReference type="SAM" id="Coils"/>
    </source>
</evidence>
<feature type="region of interest" description="Disordered" evidence="2">
    <location>
        <begin position="144"/>
        <end position="170"/>
    </location>
</feature>
<dbReference type="GO" id="GO:0003676">
    <property type="term" value="F:nucleic acid binding"/>
    <property type="evidence" value="ECO:0007669"/>
    <property type="project" value="InterPro"/>
</dbReference>
<feature type="domain" description="GAG-pre-integrase" evidence="3">
    <location>
        <begin position="218"/>
        <end position="290"/>
    </location>
</feature>
<dbReference type="PANTHER" id="PTHR42648:SF18">
    <property type="entry name" value="RETROTRANSPOSON, UNCLASSIFIED-LIKE PROTEIN"/>
    <property type="match status" value="1"/>
</dbReference>
<dbReference type="InterPro" id="IPR036397">
    <property type="entry name" value="RNaseH_sf"/>
</dbReference>
<comment type="caution">
    <text evidence="4">The sequence shown here is derived from an EMBL/GenBank/DDBJ whole genome shotgun (WGS) entry which is preliminary data.</text>
</comment>
<dbReference type="InterPro" id="IPR012337">
    <property type="entry name" value="RNaseH-like_sf"/>
</dbReference>
<proteinExistence type="predicted"/>
<reference evidence="4" key="1">
    <citation type="journal article" date="2019" name="Sci. Rep.">
        <title>Draft genome of Tanacetum cinerariifolium, the natural source of mosquito coil.</title>
        <authorList>
            <person name="Yamashiro T."/>
            <person name="Shiraishi A."/>
            <person name="Satake H."/>
            <person name="Nakayama K."/>
        </authorList>
    </citation>
    <scope>NUCLEOTIDE SEQUENCE</scope>
</reference>
<protein>
    <submittedName>
        <fullName evidence="4">Retrovirus-related Pol polyprotein from transposon TNT 1-94</fullName>
    </submittedName>
</protein>
<dbReference type="PANTHER" id="PTHR42648">
    <property type="entry name" value="TRANSPOSASE, PUTATIVE-RELATED"/>
    <property type="match status" value="1"/>
</dbReference>
<dbReference type="InterPro" id="IPR039537">
    <property type="entry name" value="Retrotran_Ty1/copia-like"/>
</dbReference>
<feature type="coiled-coil region" evidence="1">
    <location>
        <begin position="112"/>
        <end position="139"/>
    </location>
</feature>
<sequence length="426" mass="49061">MTLEVHNWSSSAHKEVHRIISHKIAPIVNQVDARVQNFEIQFLQEAAKFVREFKSLAKEADESLDKQKSLELEIERLLKASVSHDIMSIVQNSFVNAPSYLRTELDQYKYDKNSYDKAYKDMQQKVERLQAQFRDLNGLVHTTRTRRPQPKGKTRNAMVPSASKSSKVKKTVMVEEHRRTLLLSKNQKTMSSECNNIKLAIRNDKSKIVYANCNRSTNLYTINLYDMASASPICLMARATPTKSWLWHQRLSHLNFDTINDLAKNDLVSGLPKFKYDKEHLCPSCEQGKSKRASHPPKPVLNSKQRLNLLHMDLCGPMRVASINGKRYVLVIVDDYSRYTWVHFLIPDIVHATYVCPRYQAHPTEKHLKEVKRIFRYLWGTVNIDTFKNISGGAQFLGKKLVSWSSKKQDCTSLSTVESKYVSLSA</sequence>
<name>A0A6L2MEJ7_TANCI</name>
<feature type="compositionally biased region" description="Basic residues" evidence="2">
    <location>
        <begin position="144"/>
        <end position="154"/>
    </location>
</feature>
<accession>A0A6L2MEJ7</accession>
<organism evidence="4">
    <name type="scientific">Tanacetum cinerariifolium</name>
    <name type="common">Dalmatian daisy</name>
    <name type="synonym">Chrysanthemum cinerariifolium</name>
    <dbReference type="NCBI Taxonomy" id="118510"/>
    <lineage>
        <taxon>Eukaryota</taxon>
        <taxon>Viridiplantae</taxon>
        <taxon>Streptophyta</taxon>
        <taxon>Embryophyta</taxon>
        <taxon>Tracheophyta</taxon>
        <taxon>Spermatophyta</taxon>
        <taxon>Magnoliopsida</taxon>
        <taxon>eudicotyledons</taxon>
        <taxon>Gunneridae</taxon>
        <taxon>Pentapetalae</taxon>
        <taxon>asterids</taxon>
        <taxon>campanulids</taxon>
        <taxon>Asterales</taxon>
        <taxon>Asteraceae</taxon>
        <taxon>Asteroideae</taxon>
        <taxon>Anthemideae</taxon>
        <taxon>Anthemidinae</taxon>
        <taxon>Tanacetum</taxon>
    </lineage>
</organism>
<dbReference type="SUPFAM" id="SSF53098">
    <property type="entry name" value="Ribonuclease H-like"/>
    <property type="match status" value="1"/>
</dbReference>
<dbReference type="Gene3D" id="3.30.420.10">
    <property type="entry name" value="Ribonuclease H-like superfamily/Ribonuclease H"/>
    <property type="match status" value="1"/>
</dbReference>
<keyword evidence="1" id="KW-0175">Coiled coil</keyword>
<evidence type="ECO:0000313" key="4">
    <source>
        <dbReference type="EMBL" id="GEU72308.1"/>
    </source>
</evidence>